<evidence type="ECO:0000256" key="2">
    <source>
        <dbReference type="SAM" id="SignalP"/>
    </source>
</evidence>
<dbReference type="AlphaFoldDB" id="A0A4R2ENW5"/>
<dbReference type="Gene3D" id="3.10.450.360">
    <property type="match status" value="1"/>
</dbReference>
<dbReference type="OrthoDB" id="669738at2"/>
<feature type="chain" id="PRO_5020633844" evidence="2">
    <location>
        <begin position="23"/>
        <end position="194"/>
    </location>
</feature>
<organism evidence="3 4">
    <name type="scientific">Acetobacteroides hydrogenigenes</name>
    <dbReference type="NCBI Taxonomy" id="979970"/>
    <lineage>
        <taxon>Bacteria</taxon>
        <taxon>Pseudomonadati</taxon>
        <taxon>Bacteroidota</taxon>
        <taxon>Bacteroidia</taxon>
        <taxon>Bacteroidales</taxon>
        <taxon>Rikenellaceae</taxon>
        <taxon>Acetobacteroides</taxon>
    </lineage>
</organism>
<evidence type="ECO:0000313" key="3">
    <source>
        <dbReference type="EMBL" id="TCN70543.1"/>
    </source>
</evidence>
<dbReference type="EMBL" id="SLWB01000003">
    <property type="protein sequence ID" value="TCN70543.1"/>
    <property type="molecule type" value="Genomic_DNA"/>
</dbReference>
<keyword evidence="2" id="KW-0732">Signal</keyword>
<feature type="coiled-coil region" evidence="1">
    <location>
        <begin position="28"/>
        <end position="55"/>
    </location>
</feature>
<reference evidence="3 4" key="1">
    <citation type="submission" date="2019-03" db="EMBL/GenBank/DDBJ databases">
        <title>Genomic Encyclopedia of Archaeal and Bacterial Type Strains, Phase II (KMG-II): from individual species to whole genera.</title>
        <authorList>
            <person name="Goeker M."/>
        </authorList>
    </citation>
    <scope>NUCLEOTIDE SEQUENCE [LARGE SCALE GENOMIC DNA]</scope>
    <source>
        <strain evidence="3 4">RL-C</strain>
    </source>
</reference>
<evidence type="ECO:0000313" key="4">
    <source>
        <dbReference type="Proteomes" id="UP000294830"/>
    </source>
</evidence>
<keyword evidence="4" id="KW-1185">Reference proteome</keyword>
<proteinExistence type="predicted"/>
<protein>
    <submittedName>
        <fullName evidence="3">YD repeat-containing protein</fullName>
    </submittedName>
</protein>
<comment type="caution">
    <text evidence="3">The sequence shown here is derived from an EMBL/GenBank/DDBJ whole genome shotgun (WGS) entry which is preliminary data.</text>
</comment>
<gene>
    <name evidence="3" type="ORF">CLV25_10358</name>
</gene>
<accession>A0A4R2ENW5</accession>
<evidence type="ECO:0000256" key="1">
    <source>
        <dbReference type="SAM" id="Coils"/>
    </source>
</evidence>
<sequence length="194" mass="21955">MKKLAILSATALFALATVQVGAQGQAAIRESQMRKKELKSDLKTEKKTLRTLKASEVRNASKTQFAADFGEMPDVQWSKSKTFDVATFTKDGETTKAYYDSESKLLGTTTPTTFDYLPMTGQKRLKAKYKDYSIGKVFFFNENEAYENTEEMELYGTPFEHLDHYFVELNKGSSRIVVKVTKEGDVSFMTKLTN</sequence>
<name>A0A4R2ENW5_9BACT</name>
<keyword evidence="1" id="KW-0175">Coiled coil</keyword>
<dbReference type="Proteomes" id="UP000294830">
    <property type="component" value="Unassembled WGS sequence"/>
</dbReference>
<feature type="signal peptide" evidence="2">
    <location>
        <begin position="1"/>
        <end position="22"/>
    </location>
</feature>
<dbReference type="RefSeq" id="WP_131838409.1">
    <property type="nucleotide sequence ID" value="NZ_SLWB01000003.1"/>
</dbReference>